<evidence type="ECO:0000256" key="2">
    <source>
        <dbReference type="SAM" id="MobiDB-lite"/>
    </source>
</evidence>
<evidence type="ECO:0000256" key="1">
    <source>
        <dbReference type="SAM" id="Coils"/>
    </source>
</evidence>
<name>A0A7S4HXU4_9EUKA</name>
<dbReference type="AlphaFoldDB" id="A0A7S4HXU4"/>
<dbReference type="EMBL" id="HBKP01008145">
    <property type="protein sequence ID" value="CAE2212622.1"/>
    <property type="molecule type" value="Transcribed_RNA"/>
</dbReference>
<sequence length="200" mass="22827">MGKTAEPDIPVEIISTPCLTIFPTGSTTSKDSRQTERALPVSSAWDSLSNENDSEDFATSAIPQNELWSSIQKNHSIQREKQKQLNEIEAQRKRELKQIEEERVKKDEEMRVKLQSEKEQEKEEERLSQIRAEEDIEKAKETARKLREEKLKACGDDAVLDFELDSLGISCAPFSNHIRMSEQDISHLRSSITSLEHTGS</sequence>
<evidence type="ECO:0000313" key="3">
    <source>
        <dbReference type="EMBL" id="CAE2212622.1"/>
    </source>
</evidence>
<feature type="region of interest" description="Disordered" evidence="2">
    <location>
        <begin position="21"/>
        <end position="60"/>
    </location>
</feature>
<organism evidence="3">
    <name type="scientific">Vannella robusta</name>
    <dbReference type="NCBI Taxonomy" id="1487602"/>
    <lineage>
        <taxon>Eukaryota</taxon>
        <taxon>Amoebozoa</taxon>
        <taxon>Discosea</taxon>
        <taxon>Flabellinia</taxon>
        <taxon>Vannellidae</taxon>
        <taxon>Vannella</taxon>
    </lineage>
</organism>
<feature type="coiled-coil region" evidence="1">
    <location>
        <begin position="74"/>
        <end position="156"/>
    </location>
</feature>
<gene>
    <name evidence="3" type="ORF">VSP0166_LOCUS5818</name>
</gene>
<protein>
    <submittedName>
        <fullName evidence="3">Uncharacterized protein</fullName>
    </submittedName>
</protein>
<keyword evidence="1" id="KW-0175">Coiled coil</keyword>
<accession>A0A7S4HXU4</accession>
<reference evidence="3" key="1">
    <citation type="submission" date="2021-01" db="EMBL/GenBank/DDBJ databases">
        <authorList>
            <person name="Corre E."/>
            <person name="Pelletier E."/>
            <person name="Niang G."/>
            <person name="Scheremetjew M."/>
            <person name="Finn R."/>
            <person name="Kale V."/>
            <person name="Holt S."/>
            <person name="Cochrane G."/>
            <person name="Meng A."/>
            <person name="Brown T."/>
            <person name="Cohen L."/>
        </authorList>
    </citation>
    <scope>NUCLEOTIDE SEQUENCE</scope>
    <source>
        <strain evidence="3">DIVA3 518/3/11/1/6</strain>
    </source>
</reference>
<proteinExistence type="predicted"/>